<evidence type="ECO:0000313" key="5">
    <source>
        <dbReference type="Proteomes" id="UP000315751"/>
    </source>
</evidence>
<evidence type="ECO:0000256" key="2">
    <source>
        <dbReference type="ARBA" id="ARBA00022840"/>
    </source>
</evidence>
<gene>
    <name evidence="4" type="ORF">FBZ90_11157</name>
</gene>
<dbReference type="PANTHER" id="PTHR24220:SF659">
    <property type="entry name" value="TRANSPORTER, PUTATIVE-RELATED"/>
    <property type="match status" value="1"/>
</dbReference>
<dbReference type="AlphaFoldDB" id="A0A560GYG7"/>
<proteinExistence type="predicted"/>
<dbReference type="GO" id="GO:0022857">
    <property type="term" value="F:transmembrane transporter activity"/>
    <property type="evidence" value="ECO:0007669"/>
    <property type="project" value="TreeGrafter"/>
</dbReference>
<dbReference type="Pfam" id="PF00005">
    <property type="entry name" value="ABC_tran"/>
    <property type="match status" value="1"/>
</dbReference>
<dbReference type="Proteomes" id="UP000315751">
    <property type="component" value="Unassembled WGS sequence"/>
</dbReference>
<comment type="caution">
    <text evidence="4">The sequence shown here is derived from an EMBL/GenBank/DDBJ whole genome shotgun (WGS) entry which is preliminary data.</text>
</comment>
<dbReference type="InterPro" id="IPR003439">
    <property type="entry name" value="ABC_transporter-like_ATP-bd"/>
</dbReference>
<feature type="domain" description="ABC transporter" evidence="3">
    <location>
        <begin position="8"/>
        <end position="223"/>
    </location>
</feature>
<dbReference type="SMART" id="SM00382">
    <property type="entry name" value="AAA"/>
    <property type="match status" value="1"/>
</dbReference>
<keyword evidence="1" id="KW-0547">Nucleotide-binding</keyword>
<dbReference type="GO" id="GO:0016887">
    <property type="term" value="F:ATP hydrolysis activity"/>
    <property type="evidence" value="ECO:0007669"/>
    <property type="project" value="InterPro"/>
</dbReference>
<dbReference type="InterPro" id="IPR017871">
    <property type="entry name" value="ABC_transporter-like_CS"/>
</dbReference>
<dbReference type="InterPro" id="IPR015854">
    <property type="entry name" value="ABC_transpr_LolD-like"/>
</dbReference>
<organism evidence="4 5">
    <name type="scientific">Nitrospirillum amazonense</name>
    <dbReference type="NCBI Taxonomy" id="28077"/>
    <lineage>
        <taxon>Bacteria</taxon>
        <taxon>Pseudomonadati</taxon>
        <taxon>Pseudomonadota</taxon>
        <taxon>Alphaproteobacteria</taxon>
        <taxon>Rhodospirillales</taxon>
        <taxon>Azospirillaceae</taxon>
        <taxon>Nitrospirillum</taxon>
    </lineage>
</organism>
<keyword evidence="2 4" id="KW-0067">ATP-binding</keyword>
<dbReference type="OrthoDB" id="7627620at2"/>
<dbReference type="PANTHER" id="PTHR24220">
    <property type="entry name" value="IMPORT ATP-BINDING PROTEIN"/>
    <property type="match status" value="1"/>
</dbReference>
<evidence type="ECO:0000256" key="1">
    <source>
        <dbReference type="ARBA" id="ARBA00022741"/>
    </source>
</evidence>
<dbReference type="SUPFAM" id="SSF52540">
    <property type="entry name" value="P-loop containing nucleoside triphosphate hydrolases"/>
    <property type="match status" value="1"/>
</dbReference>
<dbReference type="EMBL" id="VITR01000011">
    <property type="protein sequence ID" value="TWB39062.1"/>
    <property type="molecule type" value="Genomic_DNA"/>
</dbReference>
<dbReference type="GO" id="GO:0005886">
    <property type="term" value="C:plasma membrane"/>
    <property type="evidence" value="ECO:0007669"/>
    <property type="project" value="TreeGrafter"/>
</dbReference>
<dbReference type="PROSITE" id="PS50893">
    <property type="entry name" value="ABC_TRANSPORTER_2"/>
    <property type="match status" value="1"/>
</dbReference>
<evidence type="ECO:0000259" key="3">
    <source>
        <dbReference type="PROSITE" id="PS50893"/>
    </source>
</evidence>
<dbReference type="InterPro" id="IPR027417">
    <property type="entry name" value="P-loop_NTPase"/>
</dbReference>
<keyword evidence="5" id="KW-1185">Reference proteome</keyword>
<reference evidence="4 5" key="1">
    <citation type="submission" date="2019-06" db="EMBL/GenBank/DDBJ databases">
        <title>Genomic Encyclopedia of Type Strains, Phase IV (KMG-V): Genome sequencing to study the core and pangenomes of soil and plant-associated prokaryotes.</title>
        <authorList>
            <person name="Whitman W."/>
        </authorList>
    </citation>
    <scope>NUCLEOTIDE SEQUENCE [LARGE SCALE GENOMIC DNA]</scope>
    <source>
        <strain evidence="4 5">BR 11622</strain>
    </source>
</reference>
<dbReference type="RefSeq" id="WP_145734449.1">
    <property type="nucleotide sequence ID" value="NZ_VITR01000011.1"/>
</dbReference>
<evidence type="ECO:0000313" key="4">
    <source>
        <dbReference type="EMBL" id="TWB39062.1"/>
    </source>
</evidence>
<protein>
    <submittedName>
        <fullName evidence="4">Putative ABC transport system ATP-binding protein</fullName>
    </submittedName>
</protein>
<dbReference type="Gene3D" id="3.40.50.300">
    <property type="entry name" value="P-loop containing nucleotide triphosphate hydrolases"/>
    <property type="match status" value="1"/>
</dbReference>
<dbReference type="GO" id="GO:0005524">
    <property type="term" value="F:ATP binding"/>
    <property type="evidence" value="ECO:0007669"/>
    <property type="project" value="UniProtKB-KW"/>
</dbReference>
<dbReference type="PROSITE" id="PS00211">
    <property type="entry name" value="ABC_TRANSPORTER_1"/>
    <property type="match status" value="1"/>
</dbReference>
<dbReference type="InterPro" id="IPR003593">
    <property type="entry name" value="AAA+_ATPase"/>
</dbReference>
<sequence length="223" mass="23812">MSPPSPLIHLRALRHRVAGRLVLDLPDWRVEDGEHGLLLGPSGSGKTTLLQIIAGLLSPTSGQVIVAGQDMTSLSEGVRDTVRGACVGLVFQQLHLVNALTLADNLRLAQRLAGYPLDDDRVAHLLARIGLASRAEARPQQLSQGERQRLAIARAVVNRPALVLADEPTSALDDGNCQRLLDLMLEQAAENGATLLIATHDARLKARLPARLTLAASVLEVVA</sequence>
<name>A0A560GYG7_9PROT</name>
<accession>A0A560GYG7</accession>